<dbReference type="Gene3D" id="3.55.50.30">
    <property type="match status" value="1"/>
</dbReference>
<dbReference type="RefSeq" id="WP_167215871.1">
    <property type="nucleotide sequence ID" value="NZ_CP050063.1"/>
</dbReference>
<dbReference type="Proteomes" id="UP000501802">
    <property type="component" value="Chromosome"/>
</dbReference>
<dbReference type="Pfam" id="PF16344">
    <property type="entry name" value="FecR_C"/>
    <property type="match status" value="1"/>
</dbReference>
<keyword evidence="1" id="KW-0812">Transmembrane</keyword>
<dbReference type="Gene3D" id="2.60.120.1440">
    <property type="match status" value="1"/>
</dbReference>
<evidence type="ECO:0000313" key="5">
    <source>
        <dbReference type="Proteomes" id="UP000501802"/>
    </source>
</evidence>
<reference evidence="4 5" key="1">
    <citation type="submission" date="2020-03" db="EMBL/GenBank/DDBJ databases">
        <authorList>
            <person name="Kim M.K."/>
        </authorList>
    </citation>
    <scope>NUCLEOTIDE SEQUENCE [LARGE SCALE GENOMIC DNA]</scope>
    <source>
        <strain evidence="4 5">BT328</strain>
    </source>
</reference>
<keyword evidence="5" id="KW-1185">Reference proteome</keyword>
<keyword evidence="1" id="KW-0472">Membrane</keyword>
<dbReference type="AlphaFoldDB" id="A0A6G9AUQ1"/>
<dbReference type="InterPro" id="IPR032508">
    <property type="entry name" value="FecR_C"/>
</dbReference>
<evidence type="ECO:0000313" key="4">
    <source>
        <dbReference type="EMBL" id="QIP16201.1"/>
    </source>
</evidence>
<proteinExistence type="predicted"/>
<evidence type="ECO:0000259" key="3">
    <source>
        <dbReference type="Pfam" id="PF16344"/>
    </source>
</evidence>
<feature type="domain" description="FecR protein" evidence="2">
    <location>
        <begin position="125"/>
        <end position="221"/>
    </location>
</feature>
<accession>A0A6G9AUQ1</accession>
<dbReference type="EMBL" id="CP050063">
    <property type="protein sequence ID" value="QIP16201.1"/>
    <property type="molecule type" value="Genomic_DNA"/>
</dbReference>
<evidence type="ECO:0000256" key="1">
    <source>
        <dbReference type="SAM" id="Phobius"/>
    </source>
</evidence>
<sequence length="339" mass="38212">MKNQVSKEMLFNYFAGRATALQKQAIDEWAKEENNREFFFECLASWESQNPQFMADANAAFKRHRQRMATQPVAQTDTTQLLAKDTATTRRLNPNWLRWMIAASVSAVLLLLGGLLFKDTLLFATHRTDFGETRSLTLDDGSHVTLNANSSLRVPRFGFGHKTRHVALVGEADFDIKHLVDNQPFVVQTNKNFEVLVLGTQFLVNTREQGTKVVLNKGKVRLKYQEGTTSKQLTMKPGNLVTFDQKGHISLRQTPKPQDYTSWKEHRFVFDGTTLAEISGLFASNYGIQVQIPDKALTQWTISGAFTAYSAAELMETLASASNLSYRQQGDTIIITQAH</sequence>
<dbReference type="PIRSF" id="PIRSF018266">
    <property type="entry name" value="FecR"/>
    <property type="match status" value="1"/>
</dbReference>
<organism evidence="4 5">
    <name type="scientific">Spirosoma aureum</name>
    <dbReference type="NCBI Taxonomy" id="2692134"/>
    <lineage>
        <taxon>Bacteria</taxon>
        <taxon>Pseudomonadati</taxon>
        <taxon>Bacteroidota</taxon>
        <taxon>Cytophagia</taxon>
        <taxon>Cytophagales</taxon>
        <taxon>Cytophagaceae</taxon>
        <taxon>Spirosoma</taxon>
    </lineage>
</organism>
<evidence type="ECO:0000259" key="2">
    <source>
        <dbReference type="Pfam" id="PF04773"/>
    </source>
</evidence>
<gene>
    <name evidence="4" type="ORF">G8759_27955</name>
</gene>
<dbReference type="PANTHER" id="PTHR30273:SF2">
    <property type="entry name" value="PROTEIN FECR"/>
    <property type="match status" value="1"/>
</dbReference>
<dbReference type="InterPro" id="IPR006860">
    <property type="entry name" value="FecR"/>
</dbReference>
<name>A0A6G9AUQ1_9BACT</name>
<dbReference type="Pfam" id="PF04773">
    <property type="entry name" value="FecR"/>
    <property type="match status" value="1"/>
</dbReference>
<dbReference type="PANTHER" id="PTHR30273">
    <property type="entry name" value="PERIPLASMIC SIGNAL SENSOR AND SIGMA FACTOR ACTIVATOR FECR-RELATED"/>
    <property type="match status" value="1"/>
</dbReference>
<protein>
    <submittedName>
        <fullName evidence="4">DUF4974 domain-containing protein</fullName>
    </submittedName>
</protein>
<feature type="transmembrane region" description="Helical" evidence="1">
    <location>
        <begin position="96"/>
        <end position="117"/>
    </location>
</feature>
<dbReference type="KEGG" id="spib:G8759_27955"/>
<dbReference type="GO" id="GO:0016989">
    <property type="term" value="F:sigma factor antagonist activity"/>
    <property type="evidence" value="ECO:0007669"/>
    <property type="project" value="TreeGrafter"/>
</dbReference>
<keyword evidence="1" id="KW-1133">Transmembrane helix</keyword>
<dbReference type="InterPro" id="IPR012373">
    <property type="entry name" value="Ferrdict_sens_TM"/>
</dbReference>
<feature type="domain" description="Protein FecR C-terminal" evidence="3">
    <location>
        <begin position="267"/>
        <end position="335"/>
    </location>
</feature>